<keyword evidence="1" id="KW-0031">Aminopeptidase</keyword>
<sequence length="247" mass="26689">MTVSSEKERKALEKIGKIVSIAREEMIKAVKPGITTKELDEIGGAVLSEFGATSAPKSEYNFPGITCISVNDQAAHGIPGPLMLKFGDMVNVDVSAELDGYFADTGATVVLDRDAALKNKLCDCSKAALMKSISRARAGCRLNLIGKTIYEEAQNNGFTVIKNLGGHGIGRRLHEDPAHILNYYSKWDARLMRSGLVLAVETFLSTKAEYVTEAKDGWTLKTPDGSLVAQFEHTIIVTDGEPIILTA</sequence>
<name>A0ACD1AEA0_9FIRM</name>
<dbReference type="EC" id="3.4.11.18" evidence="1"/>
<keyword evidence="1" id="KW-0645">Protease</keyword>
<accession>A0ACD1AEA0</accession>
<keyword evidence="2" id="KW-1185">Reference proteome</keyword>
<reference evidence="1" key="1">
    <citation type="submission" date="2019-08" db="EMBL/GenBank/DDBJ databases">
        <title>Genome sequence of Clostridiales bacterium MT110.</title>
        <authorList>
            <person name="Cao J."/>
        </authorList>
    </citation>
    <scope>NUCLEOTIDE SEQUENCE</scope>
    <source>
        <strain evidence="1">MT110</strain>
    </source>
</reference>
<keyword evidence="1" id="KW-0378">Hydrolase</keyword>
<protein>
    <submittedName>
        <fullName evidence="1">Type I methionyl aminopeptidase</fullName>
        <ecNumber evidence="1">3.4.11.18</ecNumber>
    </submittedName>
</protein>
<organism evidence="1 2">
    <name type="scientific">Anoxybacterium hadale</name>
    <dbReference type="NCBI Taxonomy" id="3408580"/>
    <lineage>
        <taxon>Bacteria</taxon>
        <taxon>Bacillati</taxon>
        <taxon>Bacillota</taxon>
        <taxon>Clostridia</taxon>
        <taxon>Peptostreptococcales</taxon>
        <taxon>Anaerovoracaceae</taxon>
        <taxon>Anoxybacterium</taxon>
    </lineage>
</organism>
<proteinExistence type="predicted"/>
<gene>
    <name evidence="1" type="primary">map</name>
    <name evidence="1" type="ORF">FRZ06_16690</name>
</gene>
<dbReference type="EMBL" id="CP042469">
    <property type="protein sequence ID" value="QOX64868.1"/>
    <property type="molecule type" value="Genomic_DNA"/>
</dbReference>
<dbReference type="Proteomes" id="UP000594014">
    <property type="component" value="Chromosome"/>
</dbReference>
<evidence type="ECO:0000313" key="2">
    <source>
        <dbReference type="Proteomes" id="UP000594014"/>
    </source>
</evidence>
<evidence type="ECO:0000313" key="1">
    <source>
        <dbReference type="EMBL" id="QOX64868.1"/>
    </source>
</evidence>